<protein>
    <submittedName>
        <fullName evidence="1">Uncharacterized protein</fullName>
    </submittedName>
</protein>
<name>A0A0A8YCE5_ARUDO</name>
<reference evidence="1" key="1">
    <citation type="submission" date="2014-09" db="EMBL/GenBank/DDBJ databases">
        <authorList>
            <person name="Magalhaes I.L.F."/>
            <person name="Oliveira U."/>
            <person name="Santos F.R."/>
            <person name="Vidigal T.H.D.A."/>
            <person name="Brescovit A.D."/>
            <person name="Santos A.J."/>
        </authorList>
    </citation>
    <scope>NUCLEOTIDE SEQUENCE</scope>
    <source>
        <tissue evidence="1">Shoot tissue taken approximately 20 cm above the soil surface</tissue>
    </source>
</reference>
<accession>A0A0A8YCE5</accession>
<dbReference type="EMBL" id="GBRH01274254">
    <property type="protein sequence ID" value="JAD23641.1"/>
    <property type="molecule type" value="Transcribed_RNA"/>
</dbReference>
<organism evidence="1">
    <name type="scientific">Arundo donax</name>
    <name type="common">Giant reed</name>
    <name type="synonym">Donax arundinaceus</name>
    <dbReference type="NCBI Taxonomy" id="35708"/>
    <lineage>
        <taxon>Eukaryota</taxon>
        <taxon>Viridiplantae</taxon>
        <taxon>Streptophyta</taxon>
        <taxon>Embryophyta</taxon>
        <taxon>Tracheophyta</taxon>
        <taxon>Spermatophyta</taxon>
        <taxon>Magnoliopsida</taxon>
        <taxon>Liliopsida</taxon>
        <taxon>Poales</taxon>
        <taxon>Poaceae</taxon>
        <taxon>PACMAD clade</taxon>
        <taxon>Arundinoideae</taxon>
        <taxon>Arundineae</taxon>
        <taxon>Arundo</taxon>
    </lineage>
</organism>
<sequence>MDGILPNELGMFPLREFELRLR</sequence>
<dbReference type="AlphaFoldDB" id="A0A0A8YCE5"/>
<reference evidence="1" key="2">
    <citation type="journal article" date="2015" name="Data Brief">
        <title>Shoot transcriptome of the giant reed, Arundo donax.</title>
        <authorList>
            <person name="Barrero R.A."/>
            <person name="Guerrero F.D."/>
            <person name="Moolhuijzen P."/>
            <person name="Goolsby J.A."/>
            <person name="Tidwell J."/>
            <person name="Bellgard S.E."/>
            <person name="Bellgard M.I."/>
        </authorList>
    </citation>
    <scope>NUCLEOTIDE SEQUENCE</scope>
    <source>
        <tissue evidence="1">Shoot tissue taken approximately 20 cm above the soil surface</tissue>
    </source>
</reference>
<evidence type="ECO:0000313" key="1">
    <source>
        <dbReference type="EMBL" id="JAD23641.1"/>
    </source>
</evidence>
<proteinExistence type="predicted"/>